<accession>A0A438EEC4</accession>
<dbReference type="PANTHER" id="PTHR46148">
    <property type="entry name" value="CHROMO DOMAIN-CONTAINING PROTEIN"/>
    <property type="match status" value="1"/>
</dbReference>
<dbReference type="InterPro" id="IPR056924">
    <property type="entry name" value="SH3_Tf2-1"/>
</dbReference>
<feature type="domain" description="Tf2-1-like SH3-like" evidence="1">
    <location>
        <begin position="18"/>
        <end position="80"/>
    </location>
</feature>
<dbReference type="Pfam" id="PF24626">
    <property type="entry name" value="SH3_Tf2-1"/>
    <property type="match status" value="1"/>
</dbReference>
<dbReference type="EMBL" id="QGNW01001306">
    <property type="protein sequence ID" value="RVW46207.1"/>
    <property type="molecule type" value="Genomic_DNA"/>
</dbReference>
<dbReference type="Proteomes" id="UP000288805">
    <property type="component" value="Unassembled WGS sequence"/>
</dbReference>
<dbReference type="InterPro" id="IPR016197">
    <property type="entry name" value="Chromo-like_dom_sf"/>
</dbReference>
<reference evidence="2 3" key="1">
    <citation type="journal article" date="2018" name="PLoS Genet.">
        <title>Population sequencing reveals clonal diversity and ancestral inbreeding in the grapevine cultivar Chardonnay.</title>
        <authorList>
            <person name="Roach M.J."/>
            <person name="Johnson D.L."/>
            <person name="Bohlmann J."/>
            <person name="van Vuuren H.J."/>
            <person name="Jones S.J."/>
            <person name="Pretorius I.S."/>
            <person name="Schmidt S.A."/>
            <person name="Borneman A.R."/>
        </authorList>
    </citation>
    <scope>NUCLEOTIDE SEQUENCE [LARGE SCALE GENOMIC DNA]</scope>
    <source>
        <strain evidence="3">cv. Chardonnay</strain>
        <tissue evidence="2">Leaf</tissue>
    </source>
</reference>
<evidence type="ECO:0000259" key="1">
    <source>
        <dbReference type="Pfam" id="PF24626"/>
    </source>
</evidence>
<organism evidence="2 3">
    <name type="scientific">Vitis vinifera</name>
    <name type="common">Grape</name>
    <dbReference type="NCBI Taxonomy" id="29760"/>
    <lineage>
        <taxon>Eukaryota</taxon>
        <taxon>Viridiplantae</taxon>
        <taxon>Streptophyta</taxon>
        <taxon>Embryophyta</taxon>
        <taxon>Tracheophyta</taxon>
        <taxon>Spermatophyta</taxon>
        <taxon>Magnoliopsida</taxon>
        <taxon>eudicotyledons</taxon>
        <taxon>Gunneridae</taxon>
        <taxon>Pentapetalae</taxon>
        <taxon>rosids</taxon>
        <taxon>Vitales</taxon>
        <taxon>Vitaceae</taxon>
        <taxon>Viteae</taxon>
        <taxon>Vitis</taxon>
    </lineage>
</organism>
<evidence type="ECO:0000313" key="3">
    <source>
        <dbReference type="Proteomes" id="UP000288805"/>
    </source>
</evidence>
<dbReference type="PANTHER" id="PTHR46148:SF52">
    <property type="entry name" value="OS04G0603800 PROTEIN"/>
    <property type="match status" value="1"/>
</dbReference>
<dbReference type="AlphaFoldDB" id="A0A438EEC4"/>
<protein>
    <recommendedName>
        <fullName evidence="1">Tf2-1-like SH3-like domain-containing protein</fullName>
    </recommendedName>
</protein>
<gene>
    <name evidence="2" type="ORF">CK203_086683</name>
</gene>
<comment type="caution">
    <text evidence="2">The sequence shown here is derived from an EMBL/GenBank/DDBJ whole genome shotgun (WGS) entry which is preliminary data.</text>
</comment>
<name>A0A438EEC4_VITVI</name>
<dbReference type="SUPFAM" id="SSF54160">
    <property type="entry name" value="Chromo domain-like"/>
    <property type="match status" value="1"/>
</dbReference>
<evidence type="ECO:0000313" key="2">
    <source>
        <dbReference type="EMBL" id="RVW46207.1"/>
    </source>
</evidence>
<sequence length="130" mass="15465">MKIWANKKRRHTKYKVEDMTLVKLLPQQFKSLQLVHKGLVRKYEGLFPILKKVDKVSYKVELPPMLKIHHVVHVSYLKPYNEDKDDPSQRLFKRAPIVVVTSYDNEVEYIIADRIVRKQCVPSTMEYLVK</sequence>
<proteinExistence type="predicted"/>